<evidence type="ECO:0000313" key="12">
    <source>
        <dbReference type="EMBL" id="XBH05232.1"/>
    </source>
</evidence>
<evidence type="ECO:0000256" key="5">
    <source>
        <dbReference type="ARBA" id="ARBA00022840"/>
    </source>
</evidence>
<dbReference type="Pfam" id="PF00733">
    <property type="entry name" value="Asn_synthase"/>
    <property type="match status" value="1"/>
</dbReference>
<evidence type="ECO:0000256" key="3">
    <source>
        <dbReference type="ARBA" id="ARBA00012737"/>
    </source>
</evidence>
<dbReference type="GO" id="GO:0005524">
    <property type="term" value="F:ATP binding"/>
    <property type="evidence" value="ECO:0007669"/>
    <property type="project" value="UniProtKB-KW"/>
</dbReference>
<keyword evidence="5 9" id="KW-0067">ATP-binding</keyword>
<evidence type="ECO:0000256" key="9">
    <source>
        <dbReference type="PIRSR" id="PIRSR001589-2"/>
    </source>
</evidence>
<dbReference type="PROSITE" id="PS51278">
    <property type="entry name" value="GATASE_TYPE_2"/>
    <property type="match status" value="1"/>
</dbReference>
<dbReference type="Gene3D" id="3.60.20.10">
    <property type="entry name" value="Glutamine Phosphoribosylpyrophosphate, subunit 1, domain 1"/>
    <property type="match status" value="1"/>
</dbReference>
<evidence type="ECO:0000256" key="8">
    <source>
        <dbReference type="PIRSR" id="PIRSR001589-1"/>
    </source>
</evidence>
<feature type="binding site" evidence="9">
    <location>
        <position position="290"/>
    </location>
    <ligand>
        <name>ATP</name>
        <dbReference type="ChEBI" id="CHEBI:30616"/>
    </ligand>
</feature>
<dbReference type="PIRSF" id="PIRSF001589">
    <property type="entry name" value="Asn_synthetase_glu-h"/>
    <property type="match status" value="1"/>
</dbReference>
<accession>A0AAU7CJC2</accession>
<dbReference type="SUPFAM" id="SSF56235">
    <property type="entry name" value="N-terminal nucleophile aminohydrolases (Ntn hydrolases)"/>
    <property type="match status" value="1"/>
</dbReference>
<dbReference type="GO" id="GO:0006529">
    <property type="term" value="P:asparagine biosynthetic process"/>
    <property type="evidence" value="ECO:0007669"/>
    <property type="project" value="UniProtKB-KW"/>
</dbReference>
<dbReference type="GO" id="GO:0004066">
    <property type="term" value="F:asparagine synthase (glutamine-hydrolyzing) activity"/>
    <property type="evidence" value="ECO:0007669"/>
    <property type="project" value="UniProtKB-EC"/>
</dbReference>
<evidence type="ECO:0000256" key="1">
    <source>
        <dbReference type="ARBA" id="ARBA00005187"/>
    </source>
</evidence>
<dbReference type="InterPro" id="IPR051786">
    <property type="entry name" value="ASN_synthetase/amidase"/>
</dbReference>
<comment type="similarity">
    <text evidence="2">Belongs to the asparagine synthetase family.</text>
</comment>
<dbReference type="InterPro" id="IPR014729">
    <property type="entry name" value="Rossmann-like_a/b/a_fold"/>
</dbReference>
<dbReference type="Pfam" id="PF13537">
    <property type="entry name" value="GATase_7"/>
    <property type="match status" value="1"/>
</dbReference>
<keyword evidence="12" id="KW-0436">Ligase</keyword>
<feature type="binding site" evidence="9">
    <location>
        <position position="100"/>
    </location>
    <ligand>
        <name>L-glutamine</name>
        <dbReference type="ChEBI" id="CHEBI:58359"/>
    </ligand>
</feature>
<gene>
    <name evidence="12" type="primary">asnB</name>
    <name evidence="12" type="ORF">V5E97_04220</name>
</gene>
<feature type="site" description="Important for beta-aspartyl-AMP intermediate formation" evidence="10">
    <location>
        <position position="364"/>
    </location>
</feature>
<reference evidence="12" key="1">
    <citation type="submission" date="2024-05" db="EMBL/GenBank/DDBJ databases">
        <title>Planctomycetes of the genus Singulisphaera possess chitinolytic capabilities.</title>
        <authorList>
            <person name="Ivanova A."/>
        </authorList>
    </citation>
    <scope>NUCLEOTIDE SEQUENCE</scope>
    <source>
        <strain evidence="12">Ch08T</strain>
    </source>
</reference>
<dbReference type="EC" id="6.3.5.4" evidence="3"/>
<sequence length="643" mass="72215">MCGITGAAWTDAGRPLAEDALAAMMTRIVHRGPDDSGVYRDNHAALGFRRLSIVDLSGGHQPLSNEDGTIWTVFNGEIYNFPELRHRLEARGHALRSTGDTEVLVHLYEDEGPGMFSLLRGMFALAIWDAPRRQLLLARDRLGQKPLVYRHDRTRILFASELKSLLALPESEFPRQVDPLALDRYLTYGYVPHPDTILAGTHKLPPAHYAVWHEGTLRLERYWNPDWNLERNRSLGEDLEELRATLGDAVREQMVADVPLGAFLSGGIDSTIVVGLMQAASTRPVKTFSIGFDDPAFDETRFAELAARHLGTEHHAFVVTPRAWELLPALAAQFDEPFADSSAVPTWYVAQETRREVTVALTGDAGDELFAGYDRYRAIALASLTDRLPAGSRRVLQGPIARALPVSTRAKTPMRKVRRWLEGIGEEPVARYLRWVCQFDETSRVSLYSDSWIERLAEAGASRPTEADPAAVLLRAFDAASRRDPVTRAMTADLLTYLPCDLLVKVDMASMAHSLECRGPLLDHRVVELAMAMPIARKLRLRNGHSKAVLKQAFAEYLPPAIRNRPKMGFGVPVDRWFRGPLKDELRSVLLDPVSLNRGHFRPEAIATLIDEHVQNKRDHAYKLWTLLVLELWFRNHIDPVPA</sequence>
<feature type="domain" description="Glutamine amidotransferase type-2" evidence="11">
    <location>
        <begin position="2"/>
        <end position="215"/>
    </location>
</feature>
<dbReference type="InterPro" id="IPR017932">
    <property type="entry name" value="GATase_2_dom"/>
</dbReference>
<protein>
    <recommendedName>
        <fullName evidence="3">asparagine synthase (glutamine-hydrolyzing)</fullName>
        <ecNumber evidence="3">6.3.5.4</ecNumber>
    </recommendedName>
</protein>
<evidence type="ECO:0000256" key="10">
    <source>
        <dbReference type="PIRSR" id="PIRSR001589-3"/>
    </source>
</evidence>
<dbReference type="InterPro" id="IPR001962">
    <property type="entry name" value="Asn_synthase"/>
</dbReference>
<evidence type="ECO:0000259" key="11">
    <source>
        <dbReference type="PROSITE" id="PS51278"/>
    </source>
</evidence>
<keyword evidence="8" id="KW-0028">Amino-acid biosynthesis</keyword>
<dbReference type="PANTHER" id="PTHR43284:SF1">
    <property type="entry name" value="ASPARAGINE SYNTHETASE"/>
    <property type="match status" value="1"/>
</dbReference>
<dbReference type="NCBIfam" id="TIGR01536">
    <property type="entry name" value="asn_synth_AEB"/>
    <property type="match status" value="1"/>
</dbReference>
<evidence type="ECO:0000256" key="4">
    <source>
        <dbReference type="ARBA" id="ARBA00022741"/>
    </source>
</evidence>
<comment type="pathway">
    <text evidence="1">Amino-acid biosynthesis; L-asparagine biosynthesis; L-asparagine from L-aspartate (L-Gln route): step 1/1.</text>
</comment>
<evidence type="ECO:0000256" key="2">
    <source>
        <dbReference type="ARBA" id="ARBA00005752"/>
    </source>
</evidence>
<dbReference type="GO" id="GO:0005829">
    <property type="term" value="C:cytosol"/>
    <property type="evidence" value="ECO:0007669"/>
    <property type="project" value="TreeGrafter"/>
</dbReference>
<keyword evidence="8" id="KW-0061">Asparagine biosynthesis</keyword>
<dbReference type="InterPro" id="IPR029055">
    <property type="entry name" value="Ntn_hydrolases_N"/>
</dbReference>
<name>A0AAU7CJC2_9BACT</name>
<organism evidence="12">
    <name type="scientific">Singulisphaera sp. Ch08</name>
    <dbReference type="NCBI Taxonomy" id="3120278"/>
    <lineage>
        <taxon>Bacteria</taxon>
        <taxon>Pseudomonadati</taxon>
        <taxon>Planctomycetota</taxon>
        <taxon>Planctomycetia</taxon>
        <taxon>Isosphaerales</taxon>
        <taxon>Isosphaeraceae</taxon>
        <taxon>Singulisphaera</taxon>
    </lineage>
</organism>
<dbReference type="CDD" id="cd00712">
    <property type="entry name" value="AsnB"/>
    <property type="match status" value="1"/>
</dbReference>
<dbReference type="CDD" id="cd01991">
    <property type="entry name" value="Asn_synthase_B_C"/>
    <property type="match status" value="1"/>
</dbReference>
<dbReference type="RefSeq" id="WP_406698040.1">
    <property type="nucleotide sequence ID" value="NZ_CP155447.1"/>
</dbReference>
<proteinExistence type="inferred from homology"/>
<dbReference type="Gene3D" id="3.40.50.620">
    <property type="entry name" value="HUPs"/>
    <property type="match status" value="1"/>
</dbReference>
<dbReference type="InterPro" id="IPR006426">
    <property type="entry name" value="Asn_synth_AEB"/>
</dbReference>
<evidence type="ECO:0000256" key="7">
    <source>
        <dbReference type="ARBA" id="ARBA00048741"/>
    </source>
</evidence>
<feature type="active site" description="For GATase activity" evidence="8">
    <location>
        <position position="2"/>
    </location>
</feature>
<evidence type="ECO:0000256" key="6">
    <source>
        <dbReference type="ARBA" id="ARBA00022962"/>
    </source>
</evidence>
<dbReference type="EMBL" id="CP155447">
    <property type="protein sequence ID" value="XBH05232.1"/>
    <property type="molecule type" value="Genomic_DNA"/>
</dbReference>
<dbReference type="PANTHER" id="PTHR43284">
    <property type="entry name" value="ASPARAGINE SYNTHETASE (GLUTAMINE-HYDROLYZING)"/>
    <property type="match status" value="1"/>
</dbReference>
<dbReference type="SUPFAM" id="SSF52402">
    <property type="entry name" value="Adenine nucleotide alpha hydrolases-like"/>
    <property type="match status" value="1"/>
</dbReference>
<dbReference type="InterPro" id="IPR033738">
    <property type="entry name" value="AsnB_N"/>
</dbReference>
<keyword evidence="6 8" id="KW-0315">Glutamine amidotransferase</keyword>
<comment type="catalytic activity">
    <reaction evidence="7">
        <text>L-aspartate + L-glutamine + ATP + H2O = L-asparagine + L-glutamate + AMP + diphosphate + H(+)</text>
        <dbReference type="Rhea" id="RHEA:12228"/>
        <dbReference type="ChEBI" id="CHEBI:15377"/>
        <dbReference type="ChEBI" id="CHEBI:15378"/>
        <dbReference type="ChEBI" id="CHEBI:29985"/>
        <dbReference type="ChEBI" id="CHEBI:29991"/>
        <dbReference type="ChEBI" id="CHEBI:30616"/>
        <dbReference type="ChEBI" id="CHEBI:33019"/>
        <dbReference type="ChEBI" id="CHEBI:58048"/>
        <dbReference type="ChEBI" id="CHEBI:58359"/>
        <dbReference type="ChEBI" id="CHEBI:456215"/>
        <dbReference type="EC" id="6.3.5.4"/>
    </reaction>
</comment>
<dbReference type="AlphaFoldDB" id="A0AAU7CJC2"/>
<keyword evidence="4 9" id="KW-0547">Nucleotide-binding</keyword>